<dbReference type="InterPro" id="IPR001888">
    <property type="entry name" value="Transposase_1"/>
</dbReference>
<dbReference type="PANTHER" id="PTHR46060">
    <property type="entry name" value="MARINER MOS1 TRANSPOSASE-LIKE PROTEIN"/>
    <property type="match status" value="1"/>
</dbReference>
<dbReference type="Gene3D" id="3.30.420.10">
    <property type="entry name" value="Ribonuclease H-like superfamily/Ribonuclease H"/>
    <property type="match status" value="1"/>
</dbReference>
<name>A0A8X6U2Y3_NEPPI</name>
<sequence length="131" mass="14829">LVSKFKSGGLPLFDETCSGRLHALDDEALQMVIDEDSSSKCGELAKQFNVSDETDFLCTSWRTGRQVVLYELIPMGQTIISDLHSQQLEHVRHALQQKEPALVNHKGVLFLHDNARLHVAWMVKDTIQRLC</sequence>
<protein>
    <recommendedName>
        <fullName evidence="3">Transposase</fullName>
    </recommendedName>
</protein>
<dbReference type="PANTHER" id="PTHR46060:SF1">
    <property type="entry name" value="MARINER MOS1 TRANSPOSASE-LIKE PROTEIN"/>
    <property type="match status" value="1"/>
</dbReference>
<organism evidence="1 2">
    <name type="scientific">Nephila pilipes</name>
    <name type="common">Giant wood spider</name>
    <name type="synonym">Nephila maculata</name>
    <dbReference type="NCBI Taxonomy" id="299642"/>
    <lineage>
        <taxon>Eukaryota</taxon>
        <taxon>Metazoa</taxon>
        <taxon>Ecdysozoa</taxon>
        <taxon>Arthropoda</taxon>
        <taxon>Chelicerata</taxon>
        <taxon>Arachnida</taxon>
        <taxon>Araneae</taxon>
        <taxon>Araneomorphae</taxon>
        <taxon>Entelegynae</taxon>
        <taxon>Araneoidea</taxon>
        <taxon>Nephilidae</taxon>
        <taxon>Nephila</taxon>
    </lineage>
</organism>
<feature type="non-terminal residue" evidence="1">
    <location>
        <position position="1"/>
    </location>
</feature>
<evidence type="ECO:0000313" key="2">
    <source>
        <dbReference type="Proteomes" id="UP000887013"/>
    </source>
</evidence>
<evidence type="ECO:0008006" key="3">
    <source>
        <dbReference type="Google" id="ProtNLM"/>
    </source>
</evidence>
<dbReference type="Proteomes" id="UP000887013">
    <property type="component" value="Unassembled WGS sequence"/>
</dbReference>
<dbReference type="EMBL" id="BMAW01069569">
    <property type="protein sequence ID" value="GFT69630.1"/>
    <property type="molecule type" value="Genomic_DNA"/>
</dbReference>
<proteinExistence type="predicted"/>
<gene>
    <name evidence="1" type="ORF">NPIL_370581</name>
</gene>
<dbReference type="OrthoDB" id="6433921at2759"/>
<accession>A0A8X6U2Y3</accession>
<reference evidence="1" key="1">
    <citation type="submission" date="2020-08" db="EMBL/GenBank/DDBJ databases">
        <title>Multicomponent nature underlies the extraordinary mechanical properties of spider dragline silk.</title>
        <authorList>
            <person name="Kono N."/>
            <person name="Nakamura H."/>
            <person name="Mori M."/>
            <person name="Yoshida Y."/>
            <person name="Ohtoshi R."/>
            <person name="Malay A.D."/>
            <person name="Moran D.A.P."/>
            <person name="Tomita M."/>
            <person name="Numata K."/>
            <person name="Arakawa K."/>
        </authorList>
    </citation>
    <scope>NUCLEOTIDE SEQUENCE</scope>
</reference>
<dbReference type="GO" id="GO:0003676">
    <property type="term" value="F:nucleic acid binding"/>
    <property type="evidence" value="ECO:0007669"/>
    <property type="project" value="InterPro"/>
</dbReference>
<dbReference type="Pfam" id="PF01359">
    <property type="entry name" value="Transposase_1"/>
    <property type="match status" value="1"/>
</dbReference>
<evidence type="ECO:0000313" key="1">
    <source>
        <dbReference type="EMBL" id="GFT69630.1"/>
    </source>
</evidence>
<keyword evidence="2" id="KW-1185">Reference proteome</keyword>
<dbReference type="InterPro" id="IPR052709">
    <property type="entry name" value="Transposase-MT_Hybrid"/>
</dbReference>
<dbReference type="InterPro" id="IPR036397">
    <property type="entry name" value="RNaseH_sf"/>
</dbReference>
<dbReference type="AlphaFoldDB" id="A0A8X6U2Y3"/>
<comment type="caution">
    <text evidence="1">The sequence shown here is derived from an EMBL/GenBank/DDBJ whole genome shotgun (WGS) entry which is preliminary data.</text>
</comment>